<dbReference type="EMBL" id="FNCY01000005">
    <property type="protein sequence ID" value="SDH42008.1"/>
    <property type="molecule type" value="Genomic_DNA"/>
</dbReference>
<keyword evidence="2" id="KW-1185">Reference proteome</keyword>
<proteinExistence type="predicted"/>
<evidence type="ECO:0000313" key="1">
    <source>
        <dbReference type="EMBL" id="SDH42008.1"/>
    </source>
</evidence>
<reference evidence="1 2" key="1">
    <citation type="submission" date="2016-10" db="EMBL/GenBank/DDBJ databases">
        <authorList>
            <person name="de Groot N.N."/>
        </authorList>
    </citation>
    <scope>NUCLEOTIDE SEQUENCE [LARGE SCALE GENOMIC DNA]</scope>
    <source>
        <strain evidence="1 2">DSM 5885</strain>
    </source>
</reference>
<protein>
    <submittedName>
        <fullName evidence="1">Uncharacterized protein</fullName>
    </submittedName>
</protein>
<gene>
    <name evidence="1" type="ORF">SAMN05660652_01710</name>
</gene>
<name>A0A1G8C9D6_9RHOO</name>
<dbReference type="STRING" id="83767.SAMN05660652_01710"/>
<dbReference type="AlphaFoldDB" id="A0A1G8C9D6"/>
<organism evidence="1 2">
    <name type="scientific">Propionivibrio dicarboxylicus</name>
    <dbReference type="NCBI Taxonomy" id="83767"/>
    <lineage>
        <taxon>Bacteria</taxon>
        <taxon>Pseudomonadati</taxon>
        <taxon>Pseudomonadota</taxon>
        <taxon>Betaproteobacteria</taxon>
        <taxon>Rhodocyclales</taxon>
        <taxon>Rhodocyclaceae</taxon>
        <taxon>Propionivibrio</taxon>
    </lineage>
</organism>
<dbReference type="RefSeq" id="WP_091936532.1">
    <property type="nucleotide sequence ID" value="NZ_FNCY01000005.1"/>
</dbReference>
<evidence type="ECO:0000313" key="2">
    <source>
        <dbReference type="Proteomes" id="UP000198607"/>
    </source>
</evidence>
<accession>A0A1G8C9D6</accession>
<dbReference type="Proteomes" id="UP000198607">
    <property type="component" value="Unassembled WGS sequence"/>
</dbReference>
<sequence>MNTLKFRPVGKSGPIVKVRVSQSKRAIYSVKKASGEGYHAPLAISVKKAVKLMDARGFVRAGVRHG</sequence>